<dbReference type="EMBL" id="FOYD01000001">
    <property type="protein sequence ID" value="SFQ58292.1"/>
    <property type="molecule type" value="Genomic_DNA"/>
</dbReference>
<evidence type="ECO:0000256" key="5">
    <source>
        <dbReference type="ARBA" id="ARBA00023015"/>
    </source>
</evidence>
<dbReference type="InterPro" id="IPR036388">
    <property type="entry name" value="WH-like_DNA-bd_sf"/>
</dbReference>
<dbReference type="InterPro" id="IPR016032">
    <property type="entry name" value="Sig_transdc_resp-reg_C-effctor"/>
</dbReference>
<keyword evidence="7" id="KW-0804">Transcription</keyword>
<dbReference type="PANTHER" id="PTHR48111">
    <property type="entry name" value="REGULATOR OF RPOS"/>
    <property type="match status" value="1"/>
</dbReference>
<dbReference type="GO" id="GO:0000976">
    <property type="term" value="F:transcription cis-regulatory region binding"/>
    <property type="evidence" value="ECO:0007669"/>
    <property type="project" value="TreeGrafter"/>
</dbReference>
<evidence type="ECO:0000256" key="1">
    <source>
        <dbReference type="ARBA" id="ARBA00004496"/>
    </source>
</evidence>
<dbReference type="Pfam" id="PF00072">
    <property type="entry name" value="Response_reg"/>
    <property type="match status" value="1"/>
</dbReference>
<dbReference type="SMART" id="SM00448">
    <property type="entry name" value="REC"/>
    <property type="match status" value="1"/>
</dbReference>
<dbReference type="Proteomes" id="UP000242815">
    <property type="component" value="Unassembled WGS sequence"/>
</dbReference>
<evidence type="ECO:0000259" key="11">
    <source>
        <dbReference type="PROSITE" id="PS51755"/>
    </source>
</evidence>
<keyword evidence="6 9" id="KW-0238">DNA-binding</keyword>
<evidence type="ECO:0000256" key="3">
    <source>
        <dbReference type="ARBA" id="ARBA00022553"/>
    </source>
</evidence>
<feature type="DNA-binding region" description="OmpR/PhoB-type" evidence="9">
    <location>
        <begin position="124"/>
        <end position="218"/>
    </location>
</feature>
<dbReference type="GO" id="GO:0032993">
    <property type="term" value="C:protein-DNA complex"/>
    <property type="evidence" value="ECO:0007669"/>
    <property type="project" value="TreeGrafter"/>
</dbReference>
<feature type="domain" description="OmpR/PhoB-type" evidence="11">
    <location>
        <begin position="124"/>
        <end position="218"/>
    </location>
</feature>
<name>A0A1I5ZPD3_9GAMM</name>
<evidence type="ECO:0000313" key="13">
    <source>
        <dbReference type="Proteomes" id="UP000242815"/>
    </source>
</evidence>
<evidence type="ECO:0000256" key="7">
    <source>
        <dbReference type="ARBA" id="ARBA00023163"/>
    </source>
</evidence>
<keyword evidence="4" id="KW-0902">Two-component regulatory system</keyword>
<dbReference type="InterPro" id="IPR011006">
    <property type="entry name" value="CheY-like_superfamily"/>
</dbReference>
<dbReference type="RefSeq" id="WP_090536099.1">
    <property type="nucleotide sequence ID" value="NZ_FOYD01000001.1"/>
</dbReference>
<dbReference type="GO" id="GO:0000156">
    <property type="term" value="F:phosphorelay response regulator activity"/>
    <property type="evidence" value="ECO:0007669"/>
    <property type="project" value="TreeGrafter"/>
</dbReference>
<dbReference type="SMART" id="SM00862">
    <property type="entry name" value="Trans_reg_C"/>
    <property type="match status" value="1"/>
</dbReference>
<dbReference type="InterPro" id="IPR039420">
    <property type="entry name" value="WalR-like"/>
</dbReference>
<evidence type="ECO:0000259" key="10">
    <source>
        <dbReference type="PROSITE" id="PS50110"/>
    </source>
</evidence>
<gene>
    <name evidence="12" type="ORF">SAMN05216578_101199</name>
</gene>
<evidence type="ECO:0000256" key="6">
    <source>
        <dbReference type="ARBA" id="ARBA00023125"/>
    </source>
</evidence>
<dbReference type="SUPFAM" id="SSF52172">
    <property type="entry name" value="CheY-like"/>
    <property type="match status" value="1"/>
</dbReference>
<evidence type="ECO:0000256" key="2">
    <source>
        <dbReference type="ARBA" id="ARBA00022490"/>
    </source>
</evidence>
<dbReference type="CDD" id="cd17624">
    <property type="entry name" value="REC_OmpR_PmrA-like"/>
    <property type="match status" value="1"/>
</dbReference>
<sequence>MRVLLVEDDVLIGHGIVAGLRKHGISVHHVTTAAAAEAAQLEDAFQALILDLGLPDLEGLELMARMRRFEPQLPVLVLSARDAIEHRLAGLQSGADDYLVKPFDLRELAARLHALVRRTQGRAVQTIEAGPLRLEPDSGLAWLGGEPVTLSRREVDLLVHLAAADGRWVSSDALNERLYGLGEQVSSNALSVHIHNIRRKLGAEAIETARGLGYRLGWSCSQ</sequence>
<keyword evidence="5" id="KW-0805">Transcription regulation</keyword>
<accession>A0A1I5ZPD3</accession>
<dbReference type="STRING" id="1002526.SAMN05216578_101199"/>
<feature type="domain" description="Response regulatory" evidence="10">
    <location>
        <begin position="2"/>
        <end position="116"/>
    </location>
</feature>
<dbReference type="GO" id="GO:0005829">
    <property type="term" value="C:cytosol"/>
    <property type="evidence" value="ECO:0007669"/>
    <property type="project" value="TreeGrafter"/>
</dbReference>
<dbReference type="InterPro" id="IPR001789">
    <property type="entry name" value="Sig_transdc_resp-reg_receiver"/>
</dbReference>
<keyword evidence="2" id="KW-0963">Cytoplasm</keyword>
<feature type="modified residue" description="4-aspartylphosphate" evidence="8">
    <location>
        <position position="51"/>
    </location>
</feature>
<evidence type="ECO:0000256" key="4">
    <source>
        <dbReference type="ARBA" id="ARBA00023012"/>
    </source>
</evidence>
<dbReference type="CDD" id="cd00383">
    <property type="entry name" value="trans_reg_C"/>
    <property type="match status" value="1"/>
</dbReference>
<dbReference type="PROSITE" id="PS51755">
    <property type="entry name" value="OMPR_PHOB"/>
    <property type="match status" value="1"/>
</dbReference>
<reference evidence="12 13" key="1">
    <citation type="submission" date="2016-10" db="EMBL/GenBank/DDBJ databases">
        <authorList>
            <person name="de Groot N.N."/>
        </authorList>
    </citation>
    <scope>NUCLEOTIDE SEQUENCE [LARGE SCALE GENOMIC DNA]</scope>
    <source>
        <strain evidence="12 13">JCM 18415</strain>
    </source>
</reference>
<evidence type="ECO:0000256" key="8">
    <source>
        <dbReference type="PROSITE-ProRule" id="PRU00169"/>
    </source>
</evidence>
<dbReference type="Gene3D" id="6.10.250.690">
    <property type="match status" value="1"/>
</dbReference>
<evidence type="ECO:0000313" key="12">
    <source>
        <dbReference type="EMBL" id="SFQ58292.1"/>
    </source>
</evidence>
<comment type="subcellular location">
    <subcellularLocation>
        <location evidence="1">Cytoplasm</location>
    </subcellularLocation>
</comment>
<dbReference type="PANTHER" id="PTHR48111:SF35">
    <property type="entry name" value="TRANSCRIPTIONAL REGULATORY PROTEIN QSEB"/>
    <property type="match status" value="1"/>
</dbReference>
<dbReference type="Pfam" id="PF00486">
    <property type="entry name" value="Trans_reg_C"/>
    <property type="match status" value="1"/>
</dbReference>
<dbReference type="Gene3D" id="3.40.50.2300">
    <property type="match status" value="1"/>
</dbReference>
<dbReference type="InterPro" id="IPR001867">
    <property type="entry name" value="OmpR/PhoB-type_DNA-bd"/>
</dbReference>
<dbReference type="SUPFAM" id="SSF46894">
    <property type="entry name" value="C-terminal effector domain of the bipartite response regulators"/>
    <property type="match status" value="1"/>
</dbReference>
<dbReference type="GO" id="GO:0006355">
    <property type="term" value="P:regulation of DNA-templated transcription"/>
    <property type="evidence" value="ECO:0007669"/>
    <property type="project" value="InterPro"/>
</dbReference>
<dbReference type="OrthoDB" id="9802426at2"/>
<proteinExistence type="predicted"/>
<evidence type="ECO:0000256" key="9">
    <source>
        <dbReference type="PROSITE-ProRule" id="PRU01091"/>
    </source>
</evidence>
<dbReference type="PROSITE" id="PS50110">
    <property type="entry name" value="RESPONSE_REGULATORY"/>
    <property type="match status" value="1"/>
</dbReference>
<protein>
    <submittedName>
        <fullName evidence="12">DNA-binding response regulator, OmpR family, contains REC and winged-helix (WHTH) domain</fullName>
    </submittedName>
</protein>
<organism evidence="12 13">
    <name type="scientific">Halopseudomonas formosensis</name>
    <dbReference type="NCBI Taxonomy" id="1002526"/>
    <lineage>
        <taxon>Bacteria</taxon>
        <taxon>Pseudomonadati</taxon>
        <taxon>Pseudomonadota</taxon>
        <taxon>Gammaproteobacteria</taxon>
        <taxon>Pseudomonadales</taxon>
        <taxon>Pseudomonadaceae</taxon>
        <taxon>Halopseudomonas</taxon>
    </lineage>
</organism>
<keyword evidence="3 8" id="KW-0597">Phosphoprotein</keyword>
<dbReference type="AlphaFoldDB" id="A0A1I5ZPD3"/>
<dbReference type="Gene3D" id="1.10.10.10">
    <property type="entry name" value="Winged helix-like DNA-binding domain superfamily/Winged helix DNA-binding domain"/>
    <property type="match status" value="1"/>
</dbReference>